<dbReference type="RefSeq" id="WP_091947338.1">
    <property type="nucleotide sequence ID" value="NZ_FOSV01000011.1"/>
</dbReference>
<dbReference type="STRING" id="414703.SAMN04488125_11162"/>
<dbReference type="EMBL" id="FOSV01000011">
    <property type="protein sequence ID" value="SFL24095.1"/>
    <property type="molecule type" value="Genomic_DNA"/>
</dbReference>
<feature type="domain" description="DUF6894" evidence="1">
    <location>
        <begin position="3"/>
        <end position="70"/>
    </location>
</feature>
<dbReference type="OrthoDB" id="7575967at2"/>
<gene>
    <name evidence="2" type="ORF">SAMN04488125_11162</name>
</gene>
<reference evidence="3" key="1">
    <citation type="submission" date="2016-10" db="EMBL/GenBank/DDBJ databases">
        <authorList>
            <person name="Varghese N."/>
            <person name="Submissions S."/>
        </authorList>
    </citation>
    <scope>NUCLEOTIDE SEQUENCE [LARGE SCALE GENOMIC DNA]</scope>
    <source>
        <strain evidence="3">CGMCC 1.6474</strain>
    </source>
</reference>
<dbReference type="AlphaFoldDB" id="A0A1I4G1Y8"/>
<organism evidence="2 3">
    <name type="scientific">Methylorubrum salsuginis</name>
    <dbReference type="NCBI Taxonomy" id="414703"/>
    <lineage>
        <taxon>Bacteria</taxon>
        <taxon>Pseudomonadati</taxon>
        <taxon>Pseudomonadota</taxon>
        <taxon>Alphaproteobacteria</taxon>
        <taxon>Hyphomicrobiales</taxon>
        <taxon>Methylobacteriaceae</taxon>
        <taxon>Methylorubrum</taxon>
    </lineage>
</organism>
<sequence>MPRYFFNVIDGTNLHDDEGTDLPDLETARCVAIRYAGALLEESGLRLRFGDTWHLEATDEARNVLFQLDFRVRPTP</sequence>
<accession>A0A1I4G1Y8</accession>
<proteinExistence type="predicted"/>
<evidence type="ECO:0000313" key="2">
    <source>
        <dbReference type="EMBL" id="SFL24095.1"/>
    </source>
</evidence>
<protein>
    <recommendedName>
        <fullName evidence="1">DUF6894 domain-containing protein</fullName>
    </recommendedName>
</protein>
<name>A0A1I4G1Y8_9HYPH</name>
<keyword evidence="3" id="KW-1185">Reference proteome</keyword>
<dbReference type="Pfam" id="PF21834">
    <property type="entry name" value="DUF6894"/>
    <property type="match status" value="1"/>
</dbReference>
<evidence type="ECO:0000313" key="3">
    <source>
        <dbReference type="Proteomes" id="UP000198804"/>
    </source>
</evidence>
<dbReference type="InterPro" id="IPR054189">
    <property type="entry name" value="DUF6894"/>
</dbReference>
<dbReference type="Proteomes" id="UP000198804">
    <property type="component" value="Unassembled WGS sequence"/>
</dbReference>
<evidence type="ECO:0000259" key="1">
    <source>
        <dbReference type="Pfam" id="PF21834"/>
    </source>
</evidence>